<proteinExistence type="predicted"/>
<dbReference type="GO" id="GO:0016853">
    <property type="term" value="F:isomerase activity"/>
    <property type="evidence" value="ECO:0007669"/>
    <property type="project" value="UniProtKB-KW"/>
</dbReference>
<organism evidence="2 3">
    <name type="scientific">Candidatus Avisuccinivibrio stercorigallinarum</name>
    <dbReference type="NCBI Taxonomy" id="2840704"/>
    <lineage>
        <taxon>Bacteria</taxon>
        <taxon>Pseudomonadati</taxon>
        <taxon>Pseudomonadota</taxon>
        <taxon>Gammaproteobacteria</taxon>
        <taxon>Aeromonadales</taxon>
        <taxon>Succinivibrionaceae</taxon>
        <taxon>Succinivibrionaceae incertae sedis</taxon>
        <taxon>Candidatus Avisuccinivibrio</taxon>
    </lineage>
</organism>
<dbReference type="Gene3D" id="3.20.20.150">
    <property type="entry name" value="Divalent-metal-dependent TIM barrel enzymes"/>
    <property type="match status" value="1"/>
</dbReference>
<dbReference type="AlphaFoldDB" id="A0A9D9DE73"/>
<protein>
    <submittedName>
        <fullName evidence="2">Sugar phosphate isomerase/epimerase</fullName>
    </submittedName>
</protein>
<dbReference type="InterPro" id="IPR013022">
    <property type="entry name" value="Xyl_isomerase-like_TIM-brl"/>
</dbReference>
<gene>
    <name evidence="2" type="ORF">IAB19_08615</name>
</gene>
<evidence type="ECO:0000313" key="3">
    <source>
        <dbReference type="Proteomes" id="UP000823631"/>
    </source>
</evidence>
<dbReference type="SUPFAM" id="SSF51658">
    <property type="entry name" value="Xylose isomerase-like"/>
    <property type="match status" value="1"/>
</dbReference>
<dbReference type="Proteomes" id="UP000823631">
    <property type="component" value="Unassembled WGS sequence"/>
</dbReference>
<dbReference type="Pfam" id="PF01261">
    <property type="entry name" value="AP_endonuc_2"/>
    <property type="match status" value="1"/>
</dbReference>
<keyword evidence="2" id="KW-0413">Isomerase</keyword>
<feature type="domain" description="Xylose isomerase-like TIM barrel" evidence="1">
    <location>
        <begin position="13"/>
        <end position="281"/>
    </location>
</feature>
<comment type="caution">
    <text evidence="2">The sequence shown here is derived from an EMBL/GenBank/DDBJ whole genome shotgun (WGS) entry which is preliminary data.</text>
</comment>
<dbReference type="PANTHER" id="PTHR12110">
    <property type="entry name" value="HYDROXYPYRUVATE ISOMERASE"/>
    <property type="match status" value="1"/>
</dbReference>
<dbReference type="InterPro" id="IPR036237">
    <property type="entry name" value="Xyl_isomerase-like_sf"/>
</dbReference>
<reference evidence="2" key="1">
    <citation type="submission" date="2020-10" db="EMBL/GenBank/DDBJ databases">
        <authorList>
            <person name="Gilroy R."/>
        </authorList>
    </citation>
    <scope>NUCLEOTIDE SEQUENCE</scope>
    <source>
        <strain evidence="2">17213</strain>
    </source>
</reference>
<accession>A0A9D9DE73</accession>
<evidence type="ECO:0000313" key="2">
    <source>
        <dbReference type="EMBL" id="MBO8416427.1"/>
    </source>
</evidence>
<dbReference type="InterPro" id="IPR050312">
    <property type="entry name" value="IolE/XylAMocC-like"/>
</dbReference>
<name>A0A9D9DE73_9GAMM</name>
<dbReference type="PANTHER" id="PTHR12110:SF41">
    <property type="entry name" value="INOSOSE DEHYDRATASE"/>
    <property type="match status" value="1"/>
</dbReference>
<dbReference type="EMBL" id="JADINH010000174">
    <property type="protein sequence ID" value="MBO8416427.1"/>
    <property type="molecule type" value="Genomic_DNA"/>
</dbReference>
<sequence length="285" mass="32480">MGTPEYTVCEAIELMKKIGADGVEIVVQDDYRSGLPCDCDEQTLKEVKDCADRNGIKIICLTPYNSYFNALDEELRQKEIAAIKKVIGYCDYFGAKYIRIYGGNQAADDHEKIPERRAKLIESMRELGDAAQEKGVTLVIENHFNTMSVSARASAELCRDINHPAVRILYDQANLTFTENENWQEAIAIQQQYVAYMHVKDLVFKKGVAFTSSNVAHPDESERNVYTRIVGEGVVPWPEILRKVKELGYDGWLSLEYERRWHPDDIPDASIGMKKSIDYLRSIKL</sequence>
<evidence type="ECO:0000259" key="1">
    <source>
        <dbReference type="Pfam" id="PF01261"/>
    </source>
</evidence>
<reference evidence="2" key="2">
    <citation type="journal article" date="2021" name="PeerJ">
        <title>Extensive microbial diversity within the chicken gut microbiome revealed by metagenomics and culture.</title>
        <authorList>
            <person name="Gilroy R."/>
            <person name="Ravi A."/>
            <person name="Getino M."/>
            <person name="Pursley I."/>
            <person name="Horton D.L."/>
            <person name="Alikhan N.F."/>
            <person name="Baker D."/>
            <person name="Gharbi K."/>
            <person name="Hall N."/>
            <person name="Watson M."/>
            <person name="Adriaenssens E.M."/>
            <person name="Foster-Nyarko E."/>
            <person name="Jarju S."/>
            <person name="Secka A."/>
            <person name="Antonio M."/>
            <person name="Oren A."/>
            <person name="Chaudhuri R.R."/>
            <person name="La Ragione R."/>
            <person name="Hildebrand F."/>
            <person name="Pallen M.J."/>
        </authorList>
    </citation>
    <scope>NUCLEOTIDE SEQUENCE</scope>
    <source>
        <strain evidence="2">17213</strain>
    </source>
</reference>